<protein>
    <submittedName>
        <fullName evidence="1">Uncharacterized protein</fullName>
    </submittedName>
</protein>
<name>A0A7M3SAK1_9FIRM</name>
<dbReference type="EMBL" id="AP023368">
    <property type="protein sequence ID" value="BCK01619.1"/>
    <property type="molecule type" value="Genomic_DNA"/>
</dbReference>
<dbReference type="AlphaFoldDB" id="A0A7M3SAK1"/>
<gene>
    <name evidence="1" type="ORF">bsdcttw_46590</name>
</gene>
<sequence>MNKEYNDKAIKARNELVKGPRWDRESEKYICQHCGGVVPVGVMMHGYDCIDCGLPINER</sequence>
<reference evidence="1 2" key="1">
    <citation type="submission" date="2020-08" db="EMBL/GenBank/DDBJ databases">
        <title>Draft genome sequencing of an Anaerocolumna strain isolated from anoxic soil subjected to BSD treatment.</title>
        <authorList>
            <person name="Uek A."/>
            <person name="Tonouchi A."/>
        </authorList>
    </citation>
    <scope>NUCLEOTIDE SEQUENCE [LARGE SCALE GENOMIC DNA]</scope>
    <source>
        <strain evidence="1 2">CTTW</strain>
    </source>
</reference>
<evidence type="ECO:0000313" key="1">
    <source>
        <dbReference type="EMBL" id="BCK01619.1"/>
    </source>
</evidence>
<dbReference type="Proteomes" id="UP000515703">
    <property type="component" value="Chromosome"/>
</dbReference>
<accession>A0A7M3SAK1</accession>
<dbReference type="RefSeq" id="WP_185257164.1">
    <property type="nucleotide sequence ID" value="NZ_AP023368.1"/>
</dbReference>
<keyword evidence="2" id="KW-1185">Reference proteome</keyword>
<evidence type="ECO:0000313" key="2">
    <source>
        <dbReference type="Proteomes" id="UP000515703"/>
    </source>
</evidence>
<dbReference type="KEGG" id="acht:bsdcttw_46590"/>
<organism evidence="1 2">
    <name type="scientific">Anaerocolumna chitinilytica</name>
    <dbReference type="NCBI Taxonomy" id="1727145"/>
    <lineage>
        <taxon>Bacteria</taxon>
        <taxon>Bacillati</taxon>
        <taxon>Bacillota</taxon>
        <taxon>Clostridia</taxon>
        <taxon>Lachnospirales</taxon>
        <taxon>Lachnospiraceae</taxon>
        <taxon>Anaerocolumna</taxon>
    </lineage>
</organism>
<reference evidence="1 2" key="2">
    <citation type="submission" date="2020-08" db="EMBL/GenBank/DDBJ databases">
        <authorList>
            <person name="Ueki A."/>
            <person name="Tonouchi A."/>
        </authorList>
    </citation>
    <scope>NUCLEOTIDE SEQUENCE [LARGE SCALE GENOMIC DNA]</scope>
    <source>
        <strain evidence="1 2">CTTW</strain>
    </source>
</reference>
<proteinExistence type="predicted"/>